<feature type="transmembrane region" description="Helical" evidence="1">
    <location>
        <begin position="7"/>
        <end position="31"/>
    </location>
</feature>
<reference evidence="2" key="1">
    <citation type="submission" date="2022-08" db="EMBL/GenBank/DDBJ databases">
        <title>The genomic sequence of strain Paenibacillus sp. SCIV0701.</title>
        <authorList>
            <person name="Zhao H."/>
        </authorList>
    </citation>
    <scope>NUCLEOTIDE SEQUENCE</scope>
    <source>
        <strain evidence="2">SCIV0701</strain>
    </source>
</reference>
<gene>
    <name evidence="2" type="ORF">NQZ67_09150</name>
</gene>
<evidence type="ECO:0000313" key="3">
    <source>
        <dbReference type="Proteomes" id="UP001141950"/>
    </source>
</evidence>
<name>A0A9X2MUV1_9BACL</name>
<sequence length="62" mass="7360">MKRSYRGVIYMSLVLLLNIVCTQQVVNAFFYEQYAKVIVFAGLNLVLFPIAVWIYRRERNVE</sequence>
<keyword evidence="1" id="KW-0812">Transmembrane</keyword>
<organism evidence="2 3">
    <name type="scientific">Paenibacillus soyae</name>
    <dbReference type="NCBI Taxonomy" id="2969249"/>
    <lineage>
        <taxon>Bacteria</taxon>
        <taxon>Bacillati</taxon>
        <taxon>Bacillota</taxon>
        <taxon>Bacilli</taxon>
        <taxon>Bacillales</taxon>
        <taxon>Paenibacillaceae</taxon>
        <taxon>Paenibacillus</taxon>
    </lineage>
</organism>
<dbReference type="RefSeq" id="WP_257444817.1">
    <property type="nucleotide sequence ID" value="NZ_JANIPJ010000005.1"/>
</dbReference>
<keyword evidence="1" id="KW-1133">Transmembrane helix</keyword>
<proteinExistence type="predicted"/>
<dbReference type="AlphaFoldDB" id="A0A9X2MUV1"/>
<feature type="transmembrane region" description="Helical" evidence="1">
    <location>
        <begin position="37"/>
        <end position="55"/>
    </location>
</feature>
<evidence type="ECO:0000313" key="2">
    <source>
        <dbReference type="EMBL" id="MCR2804042.1"/>
    </source>
</evidence>
<accession>A0A9X2MUV1</accession>
<dbReference type="Proteomes" id="UP001141950">
    <property type="component" value="Unassembled WGS sequence"/>
</dbReference>
<protein>
    <submittedName>
        <fullName evidence="2">Uncharacterized protein</fullName>
    </submittedName>
</protein>
<keyword evidence="3" id="KW-1185">Reference proteome</keyword>
<keyword evidence="1" id="KW-0472">Membrane</keyword>
<dbReference type="EMBL" id="JANIPJ010000005">
    <property type="protein sequence ID" value="MCR2804042.1"/>
    <property type="molecule type" value="Genomic_DNA"/>
</dbReference>
<comment type="caution">
    <text evidence="2">The sequence shown here is derived from an EMBL/GenBank/DDBJ whole genome shotgun (WGS) entry which is preliminary data.</text>
</comment>
<evidence type="ECO:0000256" key="1">
    <source>
        <dbReference type="SAM" id="Phobius"/>
    </source>
</evidence>